<feature type="domain" description="Thioredoxin" evidence="6">
    <location>
        <begin position="1"/>
        <end position="172"/>
    </location>
</feature>
<protein>
    <recommendedName>
        <fullName evidence="6">Thioredoxin domain-containing protein</fullName>
    </recommendedName>
</protein>
<dbReference type="InterPro" id="IPR036249">
    <property type="entry name" value="Thioredoxin-like_sf"/>
</dbReference>
<accession>A0A1F7U564</accession>
<evidence type="ECO:0000256" key="5">
    <source>
        <dbReference type="ARBA" id="ARBA00023284"/>
    </source>
</evidence>
<name>A0A1F7U564_9BACT</name>
<dbReference type="Pfam" id="PF13462">
    <property type="entry name" value="Thioredoxin_4"/>
    <property type="match status" value="1"/>
</dbReference>
<evidence type="ECO:0000313" key="8">
    <source>
        <dbReference type="Proteomes" id="UP000176303"/>
    </source>
</evidence>
<evidence type="ECO:0000256" key="1">
    <source>
        <dbReference type="ARBA" id="ARBA00005791"/>
    </source>
</evidence>
<proteinExistence type="inferred from homology"/>
<evidence type="ECO:0000313" key="7">
    <source>
        <dbReference type="EMBL" id="OGL73416.1"/>
    </source>
</evidence>
<comment type="similarity">
    <text evidence="1">Belongs to the thioredoxin family. DsbA subfamily.</text>
</comment>
<evidence type="ECO:0000256" key="2">
    <source>
        <dbReference type="ARBA" id="ARBA00022729"/>
    </source>
</evidence>
<reference evidence="7 8" key="1">
    <citation type="journal article" date="2016" name="Nat. Commun.">
        <title>Thousands of microbial genomes shed light on interconnected biogeochemical processes in an aquifer system.</title>
        <authorList>
            <person name="Anantharaman K."/>
            <person name="Brown C.T."/>
            <person name="Hug L.A."/>
            <person name="Sharon I."/>
            <person name="Castelle C.J."/>
            <person name="Probst A.J."/>
            <person name="Thomas B.C."/>
            <person name="Singh A."/>
            <person name="Wilkins M.J."/>
            <person name="Karaoz U."/>
            <person name="Brodie E.L."/>
            <person name="Williams K.H."/>
            <person name="Hubbard S.S."/>
            <person name="Banfield J.F."/>
        </authorList>
    </citation>
    <scope>NUCLEOTIDE SEQUENCE [LARGE SCALE GENOMIC DNA]</scope>
</reference>
<sequence length="172" mass="19071">MTTPSPVSVLDPLRGDPAGTVTVIEYGDYLCQACRDTEPVIKELLTSVPGIRFVWRDFPVENAGDTSKRAAAAARCAQDQGKFWEYHDLLLERKDFPLDMILLEWAGTLGLDVGKFTACLQNLEREPIVDRFQEEALSLGIKGTPEFYINGVRYDGPTTYSGLSEAILKAKP</sequence>
<keyword evidence="3" id="KW-0560">Oxidoreductase</keyword>
<dbReference type="EMBL" id="MGDZ01000033">
    <property type="protein sequence ID" value="OGL73416.1"/>
    <property type="molecule type" value="Genomic_DNA"/>
</dbReference>
<dbReference type="STRING" id="1802391.A3D72_01625"/>
<keyword evidence="2" id="KW-0732">Signal</keyword>
<keyword evidence="4" id="KW-1015">Disulfide bond</keyword>
<dbReference type="AlphaFoldDB" id="A0A1F7U564"/>
<evidence type="ECO:0000259" key="6">
    <source>
        <dbReference type="PROSITE" id="PS51352"/>
    </source>
</evidence>
<evidence type="ECO:0000256" key="3">
    <source>
        <dbReference type="ARBA" id="ARBA00023002"/>
    </source>
</evidence>
<dbReference type="Gene3D" id="3.40.30.10">
    <property type="entry name" value="Glutaredoxin"/>
    <property type="match status" value="1"/>
</dbReference>
<comment type="caution">
    <text evidence="7">The sequence shown here is derived from an EMBL/GenBank/DDBJ whole genome shotgun (WGS) entry which is preliminary data.</text>
</comment>
<dbReference type="InterPro" id="IPR013766">
    <property type="entry name" value="Thioredoxin_domain"/>
</dbReference>
<dbReference type="Proteomes" id="UP000176303">
    <property type="component" value="Unassembled WGS sequence"/>
</dbReference>
<dbReference type="PANTHER" id="PTHR13887:SF14">
    <property type="entry name" value="DISULFIDE BOND FORMATION PROTEIN D"/>
    <property type="match status" value="1"/>
</dbReference>
<gene>
    <name evidence="7" type="ORF">A3D72_01625</name>
</gene>
<dbReference type="PANTHER" id="PTHR13887">
    <property type="entry name" value="GLUTATHIONE S-TRANSFERASE KAPPA"/>
    <property type="match status" value="1"/>
</dbReference>
<dbReference type="GO" id="GO:0016491">
    <property type="term" value="F:oxidoreductase activity"/>
    <property type="evidence" value="ECO:0007669"/>
    <property type="project" value="UniProtKB-KW"/>
</dbReference>
<keyword evidence="5" id="KW-0676">Redox-active center</keyword>
<dbReference type="InterPro" id="IPR012336">
    <property type="entry name" value="Thioredoxin-like_fold"/>
</dbReference>
<dbReference type="SUPFAM" id="SSF52833">
    <property type="entry name" value="Thioredoxin-like"/>
    <property type="match status" value="1"/>
</dbReference>
<organism evidence="7 8">
    <name type="scientific">Candidatus Uhrbacteria bacterium RIFCSPHIGHO2_02_FULL_57_19</name>
    <dbReference type="NCBI Taxonomy" id="1802391"/>
    <lineage>
        <taxon>Bacteria</taxon>
        <taxon>Candidatus Uhriibacteriota</taxon>
    </lineage>
</organism>
<evidence type="ECO:0000256" key="4">
    <source>
        <dbReference type="ARBA" id="ARBA00023157"/>
    </source>
</evidence>
<dbReference type="PROSITE" id="PS51352">
    <property type="entry name" value="THIOREDOXIN_2"/>
    <property type="match status" value="1"/>
</dbReference>